<gene>
    <name evidence="2" type="ORF">SAMN05444392_10958</name>
</gene>
<evidence type="ECO:0000313" key="3">
    <source>
        <dbReference type="Proteomes" id="UP000184476"/>
    </source>
</evidence>
<dbReference type="Proteomes" id="UP000184476">
    <property type="component" value="Unassembled WGS sequence"/>
</dbReference>
<dbReference type="Pfam" id="PF11127">
    <property type="entry name" value="YgaP-like_TM"/>
    <property type="match status" value="1"/>
</dbReference>
<feature type="domain" description="Inner membrane protein YgaP-like transmembrane" evidence="1">
    <location>
        <begin position="1"/>
        <end position="65"/>
    </location>
</feature>
<protein>
    <recommendedName>
        <fullName evidence="1">Inner membrane protein YgaP-like transmembrane domain-containing protein</fullName>
    </recommendedName>
</protein>
<keyword evidence="3" id="KW-1185">Reference proteome</keyword>
<proteinExistence type="predicted"/>
<evidence type="ECO:0000313" key="2">
    <source>
        <dbReference type="EMBL" id="SHF17492.1"/>
    </source>
</evidence>
<dbReference type="EMBL" id="FQVL01000009">
    <property type="protein sequence ID" value="SHF17492.1"/>
    <property type="molecule type" value="Genomic_DNA"/>
</dbReference>
<accession>A0A1M4ZI69</accession>
<organism evidence="2 3">
    <name type="scientific">Seinonella peptonophila</name>
    <dbReference type="NCBI Taxonomy" id="112248"/>
    <lineage>
        <taxon>Bacteria</taxon>
        <taxon>Bacillati</taxon>
        <taxon>Bacillota</taxon>
        <taxon>Bacilli</taxon>
        <taxon>Bacillales</taxon>
        <taxon>Thermoactinomycetaceae</taxon>
        <taxon>Seinonella</taxon>
    </lineage>
</organism>
<dbReference type="OrthoDB" id="5405951at2"/>
<evidence type="ECO:0000259" key="1">
    <source>
        <dbReference type="Pfam" id="PF11127"/>
    </source>
</evidence>
<sequence length="85" mass="9731">MKKNVGRCDAMLRITLGLMGLAYCIARTNRRRRFPWTTAFLSAMKVAEGIMRYCPMLALFGKNTKGFASFFKKKDPLISLNHQPE</sequence>
<name>A0A1M4ZI69_9BACL</name>
<dbReference type="STRING" id="112248.SAMN05444392_10958"/>
<reference evidence="2 3" key="1">
    <citation type="submission" date="2016-11" db="EMBL/GenBank/DDBJ databases">
        <authorList>
            <person name="Jaros S."/>
            <person name="Januszkiewicz K."/>
            <person name="Wedrychowicz H."/>
        </authorList>
    </citation>
    <scope>NUCLEOTIDE SEQUENCE [LARGE SCALE GENOMIC DNA]</scope>
    <source>
        <strain evidence="2 3">DSM 44666</strain>
    </source>
</reference>
<dbReference type="AlphaFoldDB" id="A0A1M4ZI69"/>
<dbReference type="RefSeq" id="WP_073155676.1">
    <property type="nucleotide sequence ID" value="NZ_FQVL01000009.1"/>
</dbReference>
<dbReference type="InterPro" id="IPR021309">
    <property type="entry name" value="YgaP-like_TM"/>
</dbReference>